<evidence type="ECO:0000259" key="5">
    <source>
        <dbReference type="Pfam" id="PF00884"/>
    </source>
</evidence>
<accession>A0A953LCD3</accession>
<keyword evidence="4" id="KW-0106">Calcium</keyword>
<dbReference type="EMBL" id="JAHVHU010000005">
    <property type="protein sequence ID" value="MBY5957644.1"/>
    <property type="molecule type" value="Genomic_DNA"/>
</dbReference>
<dbReference type="Gene3D" id="3.40.720.10">
    <property type="entry name" value="Alkaline Phosphatase, subunit A"/>
    <property type="match status" value="1"/>
</dbReference>
<evidence type="ECO:0000256" key="4">
    <source>
        <dbReference type="ARBA" id="ARBA00022837"/>
    </source>
</evidence>
<evidence type="ECO:0000313" key="7">
    <source>
        <dbReference type="Proteomes" id="UP000753961"/>
    </source>
</evidence>
<evidence type="ECO:0000256" key="3">
    <source>
        <dbReference type="ARBA" id="ARBA00022801"/>
    </source>
</evidence>
<comment type="similarity">
    <text evidence="1">Belongs to the sulfatase family.</text>
</comment>
<dbReference type="AlphaFoldDB" id="A0A953LCD3"/>
<proteinExistence type="inferred from homology"/>
<name>A0A953LCD3_9BACT</name>
<feature type="domain" description="Sulfatase N-terminal" evidence="5">
    <location>
        <begin position="28"/>
        <end position="400"/>
    </location>
</feature>
<keyword evidence="3" id="KW-0378">Hydrolase</keyword>
<dbReference type="Proteomes" id="UP000753961">
    <property type="component" value="Unassembled WGS sequence"/>
</dbReference>
<comment type="caution">
    <text evidence="6">The sequence shown here is derived from an EMBL/GenBank/DDBJ whole genome shotgun (WGS) entry which is preliminary data.</text>
</comment>
<keyword evidence="7" id="KW-1185">Reference proteome</keyword>
<evidence type="ECO:0000256" key="1">
    <source>
        <dbReference type="ARBA" id="ARBA00008779"/>
    </source>
</evidence>
<evidence type="ECO:0000256" key="2">
    <source>
        <dbReference type="ARBA" id="ARBA00022723"/>
    </source>
</evidence>
<dbReference type="PANTHER" id="PTHR42693:SF53">
    <property type="entry name" value="ENDO-4-O-SULFATASE"/>
    <property type="match status" value="1"/>
</dbReference>
<dbReference type="InterPro" id="IPR000917">
    <property type="entry name" value="Sulfatase_N"/>
</dbReference>
<sequence>MNKAALFFILSIYTTSFLHLEAQSPNQPNIIYILADDLGYGDLGCYGQDKIETPNLDALARQGMKFSQHYAGSPVCAPSRYMFLTGKHPGHAFIRSNHEWGERGDTWDYKKAVHNIHLEGQYPIPDSTTTLGETLQFAGYTTALVGKWGLGAPETEGVPNNQGFDYFYGYNCQRQAHNLYPPFLWENDKKIWLENEIVVPGTKLPKESDPMDIGSYDLFHQKDYAPAKMQEAALGFIERHKDHPFFLYYASPIPHVPLQVPPEWYMKYVNKFGDEEPYLGDQGYFPHRYPRAAYAGMISYLDQQVGELIDKLKEEGLYDNTLIIFTSDNGPTFNGGSDSPWFGSGGPFPSEKGRGKGYVYEAGIRVPFIAAWPGVIEAGSQSDVISAFWDMMPTFDAIAGAKTPSDVDGVNLLPVLEGRKDQLDREYLYWEFPSYGGQQAVRMGPWKAIRQNINKGNIAIELYNLDNDLREQHNVANQHPDIVKKMTKIMAKEHEEPELERFRMEALGDVK</sequence>
<dbReference type="InterPro" id="IPR017850">
    <property type="entry name" value="Alkaline_phosphatase_core_sf"/>
</dbReference>
<dbReference type="PROSITE" id="PS00523">
    <property type="entry name" value="SULFATASE_1"/>
    <property type="match status" value="1"/>
</dbReference>
<protein>
    <submittedName>
        <fullName evidence="6">Arylsulfatase</fullName>
    </submittedName>
</protein>
<gene>
    <name evidence="6" type="ORF">KUV50_05850</name>
</gene>
<dbReference type="Gene3D" id="3.30.1120.10">
    <property type="match status" value="1"/>
</dbReference>
<dbReference type="GO" id="GO:0004065">
    <property type="term" value="F:arylsulfatase activity"/>
    <property type="evidence" value="ECO:0007669"/>
    <property type="project" value="TreeGrafter"/>
</dbReference>
<dbReference type="InterPro" id="IPR050738">
    <property type="entry name" value="Sulfatase"/>
</dbReference>
<dbReference type="InterPro" id="IPR024607">
    <property type="entry name" value="Sulfatase_CS"/>
</dbReference>
<keyword evidence="2" id="KW-0479">Metal-binding</keyword>
<evidence type="ECO:0000313" key="6">
    <source>
        <dbReference type="EMBL" id="MBY5957644.1"/>
    </source>
</evidence>
<dbReference type="CDD" id="cd16145">
    <property type="entry name" value="ARS_like"/>
    <property type="match status" value="1"/>
</dbReference>
<dbReference type="SUPFAM" id="SSF53649">
    <property type="entry name" value="Alkaline phosphatase-like"/>
    <property type="match status" value="1"/>
</dbReference>
<dbReference type="RefSeq" id="WP_222579162.1">
    <property type="nucleotide sequence ID" value="NZ_JAHVHU010000005.1"/>
</dbReference>
<organism evidence="6 7">
    <name type="scientific">Membranihabitans marinus</name>
    <dbReference type="NCBI Taxonomy" id="1227546"/>
    <lineage>
        <taxon>Bacteria</taxon>
        <taxon>Pseudomonadati</taxon>
        <taxon>Bacteroidota</taxon>
        <taxon>Saprospiria</taxon>
        <taxon>Saprospirales</taxon>
        <taxon>Saprospiraceae</taxon>
        <taxon>Membranihabitans</taxon>
    </lineage>
</organism>
<dbReference type="Pfam" id="PF00884">
    <property type="entry name" value="Sulfatase"/>
    <property type="match status" value="1"/>
</dbReference>
<dbReference type="GO" id="GO:0046872">
    <property type="term" value="F:metal ion binding"/>
    <property type="evidence" value="ECO:0007669"/>
    <property type="project" value="UniProtKB-KW"/>
</dbReference>
<dbReference type="PANTHER" id="PTHR42693">
    <property type="entry name" value="ARYLSULFATASE FAMILY MEMBER"/>
    <property type="match status" value="1"/>
</dbReference>
<reference evidence="6" key="1">
    <citation type="submission" date="2021-06" db="EMBL/GenBank/DDBJ databases">
        <title>44 bacteria genomes isolated from Dapeng, Shenzhen.</title>
        <authorList>
            <person name="Zheng W."/>
            <person name="Yu S."/>
            <person name="Huang Y."/>
        </authorList>
    </citation>
    <scope>NUCLEOTIDE SEQUENCE</scope>
    <source>
        <strain evidence="6">DP5N28-2</strain>
    </source>
</reference>